<dbReference type="Gene3D" id="3.30.2290.10">
    <property type="entry name" value="PmbA/TldD superfamily"/>
    <property type="match status" value="1"/>
</dbReference>
<evidence type="ECO:0000256" key="3">
    <source>
        <dbReference type="ARBA" id="ARBA00022490"/>
    </source>
</evidence>
<dbReference type="InterPro" id="IPR002510">
    <property type="entry name" value="Metalloprtase-TldD/E_N"/>
</dbReference>
<feature type="domain" description="Metalloprotease TldD/E central" evidence="9">
    <location>
        <begin position="125"/>
        <end position="232"/>
    </location>
</feature>
<dbReference type="OrthoDB" id="9803618at2"/>
<proteinExistence type="inferred from homology"/>
<keyword evidence="5" id="KW-0378">Hydrolase</keyword>
<dbReference type="Pfam" id="PF01523">
    <property type="entry name" value="PmbA_TldD_1st"/>
    <property type="match status" value="1"/>
</dbReference>
<dbReference type="InterPro" id="IPR035068">
    <property type="entry name" value="TldD/PmbA_N"/>
</dbReference>
<organism evidence="10 11">
    <name type="scientific">Ectopseudomonas guguanensis</name>
    <dbReference type="NCBI Taxonomy" id="1198456"/>
    <lineage>
        <taxon>Bacteria</taxon>
        <taxon>Pseudomonadati</taxon>
        <taxon>Pseudomonadota</taxon>
        <taxon>Gammaproteobacteria</taxon>
        <taxon>Pseudomonadales</taxon>
        <taxon>Pseudomonadaceae</taxon>
        <taxon>Ectopseudomonas</taxon>
    </lineage>
</organism>
<dbReference type="InterPro" id="IPR045569">
    <property type="entry name" value="Metalloprtase-TldD/E_C"/>
</dbReference>
<dbReference type="GeneID" id="300930434"/>
<dbReference type="InterPro" id="IPR036059">
    <property type="entry name" value="TldD/PmbA_sf"/>
</dbReference>
<dbReference type="AlphaFoldDB" id="A0A1H0MVY5"/>
<dbReference type="InterPro" id="IPR045570">
    <property type="entry name" value="Metalloprtase-TldD/E_cen_dom"/>
</dbReference>
<dbReference type="NCBIfam" id="NF008268">
    <property type="entry name" value="PRK11040.1"/>
    <property type="match status" value="1"/>
</dbReference>
<feature type="domain" description="Metalloprotease TldD/E N-terminal" evidence="7">
    <location>
        <begin position="34"/>
        <end position="98"/>
    </location>
</feature>
<keyword evidence="6" id="KW-0482">Metalloprotease</keyword>
<dbReference type="GO" id="GO:0005829">
    <property type="term" value="C:cytosol"/>
    <property type="evidence" value="ECO:0007669"/>
    <property type="project" value="TreeGrafter"/>
</dbReference>
<gene>
    <name evidence="10" type="ORF">SAMN05216213_102192</name>
</gene>
<dbReference type="EMBL" id="FNJJ01000002">
    <property type="protein sequence ID" value="SDO84465.1"/>
    <property type="molecule type" value="Genomic_DNA"/>
</dbReference>
<evidence type="ECO:0000256" key="1">
    <source>
        <dbReference type="ARBA" id="ARBA00004496"/>
    </source>
</evidence>
<accession>A0A1H0MVY5</accession>
<sequence length="448" mass="47691">MSDVERIGPQALPELQEQVEAILAEARRQGASACEVAVSAGQGLSTTVRQGEVETVEFNRDQGFGITLYMGQRKGSASTSATGLGAIRETVAAALAIAKHASEDACAGLADAALMARELPELDLYHPWAITPEQAVEQALACEAAAFAADARIKNADGTSLNTHQGCRVYGNSHGFVGGYASTRHSLSCVMIAEGEGQMQRDYWYDVNRQGELLADAAGIGRRAAERAVSRLGARPVPTCEVPVLFAAELAGGLFSHLLAAISGGNLYRHSSFLEGALGQRLFPEWLSLDERPHLPRALGSAAFDGDGLATYAKPFVEKGELVSYVLGTYSGRKLRLPSTANSGGVHNLFVTHGDEDQQALIRRMGRGLLVTELMGQGLNLVTGDYSRGAAGFWVENGEIQFPVQEVTIAGNLRDMFRQIVAVGRDLERRGNICTGSVLIEKMTVAGS</sequence>
<dbReference type="FunFam" id="3.30.2290.10:FF:000002">
    <property type="entry name" value="Metalloprotease PmbA homolog"/>
    <property type="match status" value="1"/>
</dbReference>
<dbReference type="SUPFAM" id="SSF111283">
    <property type="entry name" value="Putative modulator of DNA gyrase, PmbA/TldD"/>
    <property type="match status" value="1"/>
</dbReference>
<dbReference type="Pfam" id="PF19289">
    <property type="entry name" value="PmbA_TldD_3rd"/>
    <property type="match status" value="1"/>
</dbReference>
<dbReference type="GO" id="GO:0008237">
    <property type="term" value="F:metallopeptidase activity"/>
    <property type="evidence" value="ECO:0007669"/>
    <property type="project" value="UniProtKB-KW"/>
</dbReference>
<protein>
    <submittedName>
        <fullName evidence="10">PmbA protein</fullName>
    </submittedName>
</protein>
<dbReference type="Proteomes" id="UP000199460">
    <property type="component" value="Unassembled WGS sequence"/>
</dbReference>
<dbReference type="InterPro" id="IPR047657">
    <property type="entry name" value="PmbA"/>
</dbReference>
<dbReference type="RefSeq" id="WP_090427356.1">
    <property type="nucleotide sequence ID" value="NZ_FNJJ01000002.1"/>
</dbReference>
<evidence type="ECO:0000256" key="4">
    <source>
        <dbReference type="ARBA" id="ARBA00022670"/>
    </source>
</evidence>
<keyword evidence="11" id="KW-1185">Reference proteome</keyword>
<evidence type="ECO:0000313" key="10">
    <source>
        <dbReference type="EMBL" id="SDO84465.1"/>
    </source>
</evidence>
<evidence type="ECO:0000259" key="7">
    <source>
        <dbReference type="Pfam" id="PF01523"/>
    </source>
</evidence>
<keyword evidence="4" id="KW-0645">Protease</keyword>
<keyword evidence="3" id="KW-0963">Cytoplasm</keyword>
<dbReference type="PANTHER" id="PTHR43421">
    <property type="entry name" value="METALLOPROTEASE PMBA"/>
    <property type="match status" value="1"/>
</dbReference>
<evidence type="ECO:0000256" key="5">
    <source>
        <dbReference type="ARBA" id="ARBA00022801"/>
    </source>
</evidence>
<comment type="subcellular location">
    <subcellularLocation>
        <location evidence="1">Cytoplasm</location>
    </subcellularLocation>
</comment>
<reference evidence="11" key="1">
    <citation type="submission" date="2016-10" db="EMBL/GenBank/DDBJ databases">
        <authorList>
            <person name="Varghese N."/>
            <person name="Submissions S."/>
        </authorList>
    </citation>
    <scope>NUCLEOTIDE SEQUENCE [LARGE SCALE GENOMIC DNA]</scope>
    <source>
        <strain evidence="11">JCM 18416</strain>
    </source>
</reference>
<feature type="domain" description="Metalloprotease TldD/E C-terminal" evidence="8">
    <location>
        <begin position="239"/>
        <end position="447"/>
    </location>
</feature>
<evidence type="ECO:0000256" key="6">
    <source>
        <dbReference type="ARBA" id="ARBA00023049"/>
    </source>
</evidence>
<comment type="similarity">
    <text evidence="2">Belongs to the peptidase U62 family.</text>
</comment>
<evidence type="ECO:0000256" key="2">
    <source>
        <dbReference type="ARBA" id="ARBA00005836"/>
    </source>
</evidence>
<evidence type="ECO:0000259" key="9">
    <source>
        <dbReference type="Pfam" id="PF19290"/>
    </source>
</evidence>
<name>A0A1H0MVY5_9GAMM</name>
<dbReference type="GO" id="GO:0006508">
    <property type="term" value="P:proteolysis"/>
    <property type="evidence" value="ECO:0007669"/>
    <property type="project" value="UniProtKB-KW"/>
</dbReference>
<dbReference type="Pfam" id="PF19290">
    <property type="entry name" value="PmbA_TldD_2nd"/>
    <property type="match status" value="1"/>
</dbReference>
<dbReference type="PANTHER" id="PTHR43421:SF1">
    <property type="entry name" value="METALLOPROTEASE PMBA"/>
    <property type="match status" value="1"/>
</dbReference>
<evidence type="ECO:0000313" key="11">
    <source>
        <dbReference type="Proteomes" id="UP000199460"/>
    </source>
</evidence>
<evidence type="ECO:0000259" key="8">
    <source>
        <dbReference type="Pfam" id="PF19289"/>
    </source>
</evidence>